<feature type="binding site" evidence="14">
    <location>
        <position position="354"/>
    </location>
    <ligand>
        <name>Zn(2+)</name>
        <dbReference type="ChEBI" id="CHEBI:29105"/>
    </ligand>
</feature>
<dbReference type="SUPFAM" id="SSF56519">
    <property type="entry name" value="Penicillin binding protein dimerisation domain"/>
    <property type="match status" value="1"/>
</dbReference>
<evidence type="ECO:0000256" key="14">
    <source>
        <dbReference type="HAMAP-Rule" id="MF_02081"/>
    </source>
</evidence>
<sequence>MVGKWQLKDHEVEQRLFNRRLATAAVLIFLLFFALILKLVNLQISQFEYFSARSDGNRLHSQYVPPARGLIFDRQGKLLADNQPIFNLTVVREQVVDLDKTLNLLSTLIPLSADDIEQFNTRLQRNRVPFSSVPLKYVLTDEEKSRISVNSHLLTGISIEPQFVRQYPLGSLTAHSVGYVSEINRDELDGLSEEEKENYGGTNHIGKTGIERTYEEILHGSVGYEIVEKNNRGQVMRYLDRTDPVAGKNITLHMDAQLQKAAEEALGEFRGAVVAIDPSTGGILAMISKPSFDPNLFVTGISSKDYSVLVTDEINTPLFDRSTNPYPPGSTIKPFLGMAGLHHEFVDYEFAIQDPGYFRLPGVSYRWGDYTLRTVIGGGHGHTDLQKAIFQSCDTFFYDLGNRMGIDIIHGFLAQFGFGDNFAVDISYARTGVLPSREWKMASRGEPWYPGDTINSSIGQGYMWATPLQLATAASIVANKGKVVQPRMLKAVEGEDYKPFIENPVPDVMVNDPDYWRYIEEAMTMVIHRPYSDEFRDYGTAFEAIAMADRDMSYRMAGKSGSAQVVGISQEILASTDIVVSDLNKDHGLFISFAPAQNARIAPQIAVAVFVENGEHGSSVAGPIAKAVTDKYLLEILQIDFASFEDVGELQQEITNPLVTQSND</sequence>
<dbReference type="GO" id="GO:0005886">
    <property type="term" value="C:plasma membrane"/>
    <property type="evidence" value="ECO:0007669"/>
    <property type="project" value="UniProtKB-SubCell"/>
</dbReference>
<evidence type="ECO:0000256" key="5">
    <source>
        <dbReference type="ARBA" id="ARBA00022645"/>
    </source>
</evidence>
<dbReference type="InterPro" id="IPR036138">
    <property type="entry name" value="PBP_dimer_sf"/>
</dbReference>
<evidence type="ECO:0000256" key="2">
    <source>
        <dbReference type="ARBA" id="ARBA00004236"/>
    </source>
</evidence>
<dbReference type="InterPro" id="IPR005311">
    <property type="entry name" value="PBP_dimer"/>
</dbReference>
<keyword evidence="7 14" id="KW-0812">Transmembrane</keyword>
<dbReference type="Proteomes" id="UP000219329">
    <property type="component" value="Unassembled WGS sequence"/>
</dbReference>
<dbReference type="AlphaFoldDB" id="A0A2A5W8Q6"/>
<evidence type="ECO:0000259" key="15">
    <source>
        <dbReference type="Pfam" id="PF00905"/>
    </source>
</evidence>
<dbReference type="Gene3D" id="3.30.1390.30">
    <property type="entry name" value="Penicillin-binding protein 2a, domain 3"/>
    <property type="match status" value="1"/>
</dbReference>
<evidence type="ECO:0000256" key="8">
    <source>
        <dbReference type="ARBA" id="ARBA00022801"/>
    </source>
</evidence>
<feature type="binding site" evidence="14">
    <location>
        <position position="369"/>
    </location>
    <ligand>
        <name>Zn(2+)</name>
        <dbReference type="ChEBI" id="CHEBI:29105"/>
    </ligand>
</feature>
<evidence type="ECO:0000256" key="6">
    <source>
        <dbReference type="ARBA" id="ARBA00022670"/>
    </source>
</evidence>
<dbReference type="GO" id="GO:0008658">
    <property type="term" value="F:penicillin binding"/>
    <property type="evidence" value="ECO:0007669"/>
    <property type="project" value="UniProtKB-UniRule"/>
</dbReference>
<keyword evidence="10 14" id="KW-0573">Peptidoglycan synthesis</keyword>
<dbReference type="InterPro" id="IPR001460">
    <property type="entry name" value="PCN-bd_Tpept"/>
</dbReference>
<feature type="domain" description="Penicillin-binding protein transpeptidase" evidence="15">
    <location>
        <begin position="271"/>
        <end position="629"/>
    </location>
</feature>
<keyword evidence="8 14" id="KW-0378">Hydrolase</keyword>
<comment type="cofactor">
    <cofactor evidence="14">
        <name>Zn(2+)</name>
        <dbReference type="ChEBI" id="CHEBI:29105"/>
    </cofactor>
    <text evidence="14">Binds one Zn(2+) ion per subunit.</text>
</comment>
<keyword evidence="13 14" id="KW-0961">Cell wall biogenesis/degradation</keyword>
<dbReference type="SUPFAM" id="SSF56601">
    <property type="entry name" value="beta-lactamase/transpeptidase-like"/>
    <property type="match status" value="1"/>
</dbReference>
<dbReference type="HAMAP" id="MF_02081">
    <property type="entry name" value="MrdA_transpept"/>
    <property type="match status" value="1"/>
</dbReference>
<accession>A0A2A5W8Q6</accession>
<dbReference type="Gene3D" id="3.40.710.10">
    <property type="entry name" value="DD-peptidase/beta-lactamase superfamily"/>
    <property type="match status" value="1"/>
</dbReference>
<dbReference type="Pfam" id="PF03717">
    <property type="entry name" value="PBP_dimer"/>
    <property type="match status" value="1"/>
</dbReference>
<keyword evidence="14" id="KW-0862">Zinc</keyword>
<dbReference type="GO" id="GO:0006508">
    <property type="term" value="P:proteolysis"/>
    <property type="evidence" value="ECO:0007669"/>
    <property type="project" value="UniProtKB-KW"/>
</dbReference>
<keyword evidence="11 14" id="KW-1133">Transmembrane helix</keyword>
<evidence type="ECO:0000256" key="9">
    <source>
        <dbReference type="ARBA" id="ARBA00022960"/>
    </source>
</evidence>
<dbReference type="EMBL" id="NTJZ01000014">
    <property type="protein sequence ID" value="PDH32673.1"/>
    <property type="molecule type" value="Genomic_DNA"/>
</dbReference>
<evidence type="ECO:0000256" key="7">
    <source>
        <dbReference type="ARBA" id="ARBA00022692"/>
    </source>
</evidence>
<evidence type="ECO:0000256" key="13">
    <source>
        <dbReference type="ARBA" id="ARBA00023316"/>
    </source>
</evidence>
<keyword evidence="6 14" id="KW-0645">Protease</keyword>
<keyword evidence="14" id="KW-0479">Metal-binding</keyword>
<dbReference type="NCBIfam" id="TIGR03423">
    <property type="entry name" value="pbp2_mrdA"/>
    <property type="match status" value="1"/>
</dbReference>
<name>A0A2A5W8Q6_9GAMM</name>
<comment type="function">
    <text evidence="14">Catalyzes cross-linking of the peptidoglycan cell wall.</text>
</comment>
<dbReference type="Gene3D" id="3.90.1310.10">
    <property type="entry name" value="Penicillin-binding protein 2a (Domain 2)"/>
    <property type="match status" value="1"/>
</dbReference>
<evidence type="ECO:0000256" key="4">
    <source>
        <dbReference type="ARBA" id="ARBA00022519"/>
    </source>
</evidence>
<comment type="caution">
    <text evidence="17">The sequence shown here is derived from an EMBL/GenBank/DDBJ whole genome shotgun (WGS) entry which is preliminary data.</text>
</comment>
<gene>
    <name evidence="14 17" type="primary">mrdA</name>
    <name evidence="17" type="ORF">CNF02_11350</name>
</gene>
<dbReference type="GO" id="GO:0009252">
    <property type="term" value="P:peptidoglycan biosynthetic process"/>
    <property type="evidence" value="ECO:0007669"/>
    <property type="project" value="UniProtKB-UniRule"/>
</dbReference>
<keyword evidence="9 14" id="KW-0133">Cell shape</keyword>
<dbReference type="EC" id="3.4.16.4" evidence="14"/>
<dbReference type="GO" id="GO:0008360">
    <property type="term" value="P:regulation of cell shape"/>
    <property type="evidence" value="ECO:0007669"/>
    <property type="project" value="UniProtKB-KW"/>
</dbReference>
<evidence type="ECO:0000256" key="1">
    <source>
        <dbReference type="ARBA" id="ARBA00004167"/>
    </source>
</evidence>
<dbReference type="GO" id="GO:0071555">
    <property type="term" value="P:cell wall organization"/>
    <property type="evidence" value="ECO:0007669"/>
    <property type="project" value="UniProtKB-KW"/>
</dbReference>
<keyword evidence="3 14" id="KW-1003">Cell membrane</keyword>
<feature type="transmembrane region" description="Helical" evidence="14">
    <location>
        <begin position="21"/>
        <end position="40"/>
    </location>
</feature>
<proteinExistence type="inferred from homology"/>
<comment type="similarity">
    <text evidence="14">Belongs to the transpeptidase family. MrdA subfamily.</text>
</comment>
<evidence type="ECO:0000256" key="12">
    <source>
        <dbReference type="ARBA" id="ARBA00023136"/>
    </source>
</evidence>
<feature type="binding site" evidence="14">
    <location>
        <position position="380"/>
    </location>
    <ligand>
        <name>Zn(2+)</name>
        <dbReference type="ChEBI" id="CHEBI:29105"/>
    </ligand>
</feature>
<dbReference type="Pfam" id="PF00905">
    <property type="entry name" value="Transpeptidase"/>
    <property type="match status" value="1"/>
</dbReference>
<feature type="binding site" evidence="14">
    <location>
        <position position="393"/>
    </location>
    <ligand>
        <name>Zn(2+)</name>
        <dbReference type="ChEBI" id="CHEBI:29105"/>
    </ligand>
</feature>
<comment type="catalytic activity">
    <reaction evidence="14">
        <text>Preferential cleavage: (Ac)2-L-Lys-D-Ala-|-D-Ala. Also transpeptidation of peptidyl-alanyl moieties that are N-acyl substituents of D-alanine.</text>
        <dbReference type="EC" id="3.4.16.4"/>
    </reaction>
</comment>
<feature type="active site" description="Acyl-ester intermediate" evidence="14">
    <location>
        <position position="330"/>
    </location>
</feature>
<comment type="pathway">
    <text evidence="14">Cell wall biogenesis; peptidoglycan biosynthesis.</text>
</comment>
<evidence type="ECO:0000256" key="10">
    <source>
        <dbReference type="ARBA" id="ARBA00022984"/>
    </source>
</evidence>
<comment type="subcellular location">
    <subcellularLocation>
        <location evidence="14">Cell inner membrane</location>
        <topology evidence="14">Single-pass membrane protein</topology>
    </subcellularLocation>
    <subcellularLocation>
        <location evidence="2">Cell membrane</location>
    </subcellularLocation>
    <subcellularLocation>
        <location evidence="1">Membrane</location>
        <topology evidence="1">Single-pass membrane protein</topology>
    </subcellularLocation>
</comment>
<protein>
    <recommendedName>
        <fullName evidence="14">Peptidoglycan D,D-transpeptidase MrdA</fullName>
        <ecNumber evidence="14">3.4.16.4</ecNumber>
    </recommendedName>
    <alternativeName>
        <fullName evidence="14">Penicillin-binding protein 2</fullName>
        <shortName evidence="14">PBP-2</shortName>
    </alternativeName>
</protein>
<dbReference type="GO" id="GO:0071972">
    <property type="term" value="F:peptidoglycan L,D-transpeptidase activity"/>
    <property type="evidence" value="ECO:0007669"/>
    <property type="project" value="TreeGrafter"/>
</dbReference>
<keyword evidence="4 14" id="KW-0997">Cell inner membrane</keyword>
<dbReference type="PANTHER" id="PTHR30627">
    <property type="entry name" value="PEPTIDOGLYCAN D,D-TRANSPEPTIDASE"/>
    <property type="match status" value="1"/>
</dbReference>
<dbReference type="PANTHER" id="PTHR30627:SF2">
    <property type="entry name" value="PEPTIDOGLYCAN D,D-TRANSPEPTIDASE MRDA"/>
    <property type="match status" value="1"/>
</dbReference>
<evidence type="ECO:0000256" key="3">
    <source>
        <dbReference type="ARBA" id="ARBA00022475"/>
    </source>
</evidence>
<evidence type="ECO:0000259" key="16">
    <source>
        <dbReference type="Pfam" id="PF03717"/>
    </source>
</evidence>
<feature type="domain" description="Penicillin-binding protein dimerisation" evidence="16">
    <location>
        <begin position="64"/>
        <end position="237"/>
    </location>
</feature>
<dbReference type="InterPro" id="IPR012338">
    <property type="entry name" value="Beta-lactam/transpept-like"/>
</dbReference>
<dbReference type="GO" id="GO:0008270">
    <property type="term" value="F:zinc ion binding"/>
    <property type="evidence" value="ECO:0007669"/>
    <property type="project" value="UniProtKB-UniRule"/>
</dbReference>
<dbReference type="GO" id="GO:0009002">
    <property type="term" value="F:serine-type D-Ala-D-Ala carboxypeptidase activity"/>
    <property type="evidence" value="ECO:0007669"/>
    <property type="project" value="UniProtKB-UniRule"/>
</dbReference>
<keyword evidence="5 14" id="KW-0121">Carboxypeptidase</keyword>
<evidence type="ECO:0000313" key="17">
    <source>
        <dbReference type="EMBL" id="PDH32673.1"/>
    </source>
</evidence>
<dbReference type="InterPro" id="IPR017790">
    <property type="entry name" value="Penicillin-binding_protein_2"/>
</dbReference>
<dbReference type="InterPro" id="IPR050515">
    <property type="entry name" value="Beta-lactam/transpept"/>
</dbReference>
<organism evidence="17 18">
    <name type="scientific">OM182 bacterium MED-G28</name>
    <dbReference type="NCBI Taxonomy" id="1986256"/>
    <lineage>
        <taxon>Bacteria</taxon>
        <taxon>Pseudomonadati</taxon>
        <taxon>Pseudomonadota</taxon>
        <taxon>Gammaproteobacteria</taxon>
        <taxon>OMG group</taxon>
        <taxon>OM182 clade</taxon>
    </lineage>
</organism>
<reference evidence="17 18" key="1">
    <citation type="submission" date="2017-08" db="EMBL/GenBank/DDBJ databases">
        <title>Fine stratification of microbial communities through a metagenomic profile of the photic zone.</title>
        <authorList>
            <person name="Haro-Moreno J.M."/>
            <person name="Lopez-Perez M."/>
            <person name="De La Torre J."/>
            <person name="Picazo A."/>
            <person name="Camacho A."/>
            <person name="Rodriguez-Valera F."/>
        </authorList>
    </citation>
    <scope>NUCLEOTIDE SEQUENCE [LARGE SCALE GENOMIC DNA]</scope>
    <source>
        <strain evidence="17">MED-G28</strain>
    </source>
</reference>
<evidence type="ECO:0000256" key="11">
    <source>
        <dbReference type="ARBA" id="ARBA00022989"/>
    </source>
</evidence>
<keyword evidence="12 14" id="KW-0472">Membrane</keyword>
<evidence type="ECO:0000313" key="18">
    <source>
        <dbReference type="Proteomes" id="UP000219329"/>
    </source>
</evidence>